<name>A0A375DSJ7_9BURK</name>
<protein>
    <submittedName>
        <fullName evidence="1">Uncharacterized protein</fullName>
    </submittedName>
</protein>
<sequence>MCPAAPAERCMSSRAPLGMNRAYLKAVQLVHQYRAASVPLVQRHLGIGAEHAESLLARMATETTVVRRMPNGLYLYVGEIVADELTALYGFAEEVLAVIASGEIDVDALRAAAVKFGLSAPRDAPPYTCLTLPAIG</sequence>
<dbReference type="EMBL" id="OGUU01000036">
    <property type="protein sequence ID" value="SPC25343.1"/>
    <property type="molecule type" value="Genomic_DNA"/>
</dbReference>
<evidence type="ECO:0000313" key="3">
    <source>
        <dbReference type="Proteomes" id="UP000254259"/>
    </source>
</evidence>
<evidence type="ECO:0000313" key="1">
    <source>
        <dbReference type="EMBL" id="SPC25343.1"/>
    </source>
</evidence>
<reference evidence="1 3" key="1">
    <citation type="submission" date="2018-01" db="EMBL/GenBank/DDBJ databases">
        <authorList>
            <person name="Clerissi C."/>
        </authorList>
    </citation>
    <scope>NUCLEOTIDE SEQUENCE [LARGE SCALE GENOMIC DNA]</scope>
    <source>
        <strain evidence="1">Cupriavidus taiwanensis STM 6021</strain>
        <strain evidence="2">Cupriavidus taiwanensis SWF 66322</strain>
        <plasmid evidence="3">cbm2636p</plasmid>
        <plasmid evidence="2">CBM2636p</plasmid>
    </source>
</reference>
<geneLocation type="plasmid" evidence="2">
    <name>CBM2636p</name>
</geneLocation>
<gene>
    <name evidence="1" type="ORF">CBM2594_P30042</name>
    <name evidence="2" type="ORF">CBM2636_P10199</name>
</gene>
<evidence type="ECO:0000313" key="2">
    <source>
        <dbReference type="EMBL" id="SPD69288.1"/>
    </source>
</evidence>
<dbReference type="AlphaFoldDB" id="A0A375DSJ7"/>
<dbReference type="Proteomes" id="UP000257139">
    <property type="component" value="Plasmid CBM2594_p"/>
</dbReference>
<dbReference type="InterPro" id="IPR036390">
    <property type="entry name" value="WH_DNA-bd_sf"/>
</dbReference>
<proteinExistence type="predicted"/>
<dbReference type="Gene3D" id="1.10.10.10">
    <property type="entry name" value="Winged helix-like DNA-binding domain superfamily/Winged helix DNA-binding domain"/>
    <property type="match status" value="1"/>
</dbReference>
<dbReference type="SUPFAM" id="SSF46785">
    <property type="entry name" value="Winged helix' DNA-binding domain"/>
    <property type="match status" value="1"/>
</dbReference>
<dbReference type="Proteomes" id="UP000254259">
    <property type="component" value="Plasmid CBM2636p"/>
</dbReference>
<geneLocation type="plasmid" evidence="3">
    <name>cbm2636p</name>
</geneLocation>
<accession>A0A375DSJ7</accession>
<dbReference type="InterPro" id="IPR036388">
    <property type="entry name" value="WH-like_DNA-bd_sf"/>
</dbReference>
<keyword evidence="2" id="KW-0614">Plasmid</keyword>
<dbReference type="EMBL" id="LT984815">
    <property type="protein sequence ID" value="SPD69288.1"/>
    <property type="molecule type" value="Genomic_DNA"/>
</dbReference>
<organism evidence="1">
    <name type="scientific">Cupriavidus taiwanensis</name>
    <dbReference type="NCBI Taxonomy" id="164546"/>
    <lineage>
        <taxon>Bacteria</taxon>
        <taxon>Pseudomonadati</taxon>
        <taxon>Pseudomonadota</taxon>
        <taxon>Betaproteobacteria</taxon>
        <taxon>Burkholderiales</taxon>
        <taxon>Burkholderiaceae</taxon>
        <taxon>Cupriavidus</taxon>
    </lineage>
</organism>